<dbReference type="PANTHER" id="PTHR22980">
    <property type="entry name" value="CORTISTATIN"/>
    <property type="match status" value="1"/>
</dbReference>
<accession>A0ABR0AVC2</accession>
<dbReference type="InterPro" id="IPR029003">
    <property type="entry name" value="CENP-S/Mhf1"/>
</dbReference>
<evidence type="ECO:0000256" key="4">
    <source>
        <dbReference type="ARBA" id="ARBA00023125"/>
    </source>
</evidence>
<comment type="similarity">
    <text evidence="1">Belongs to the TAF9 family. CENP-S/MHF1 subfamily.</text>
</comment>
<dbReference type="Gene3D" id="1.10.20.10">
    <property type="entry name" value="Histone, subunit A"/>
    <property type="match status" value="1"/>
</dbReference>
<sequence length="153" mass="17513">MVILTPTEYRPQKFINLVIVMDTDHVQRLKASLHFTMGKMCEEQETKTQISFDKNVIATITEILWQKIKLIAEDLEAFAKHGKRTTINLDDVKLLVRRNEDLKAILETLGSPNSEENAKIDKRKALVKKKKTDIPPEVHLDTDDDIVTASEIC</sequence>
<evidence type="ECO:0000313" key="7">
    <source>
        <dbReference type="Proteomes" id="UP001234178"/>
    </source>
</evidence>
<dbReference type="Pfam" id="PF15630">
    <property type="entry name" value="CENP-S"/>
    <property type="match status" value="1"/>
</dbReference>
<evidence type="ECO:0000256" key="3">
    <source>
        <dbReference type="ARBA" id="ARBA00022763"/>
    </source>
</evidence>
<keyword evidence="4" id="KW-0238">DNA-binding</keyword>
<dbReference type="PANTHER" id="PTHR22980:SF0">
    <property type="entry name" value="CENTROMERE PROTEIN S"/>
    <property type="match status" value="1"/>
</dbReference>
<comment type="caution">
    <text evidence="6">The sequence shown here is derived from an EMBL/GenBank/DDBJ whole genome shotgun (WGS) entry which is preliminary data.</text>
</comment>
<keyword evidence="5" id="KW-0234">DNA repair</keyword>
<evidence type="ECO:0000256" key="2">
    <source>
        <dbReference type="ARBA" id="ARBA00016400"/>
    </source>
</evidence>
<keyword evidence="7" id="KW-1185">Reference proteome</keyword>
<dbReference type="Proteomes" id="UP001234178">
    <property type="component" value="Unassembled WGS sequence"/>
</dbReference>
<protein>
    <recommendedName>
        <fullName evidence="2">Centromere protein S</fullName>
    </recommendedName>
</protein>
<dbReference type="CDD" id="cd22919">
    <property type="entry name" value="HFD_CENP-S"/>
    <property type="match status" value="1"/>
</dbReference>
<dbReference type="InterPro" id="IPR009072">
    <property type="entry name" value="Histone-fold"/>
</dbReference>
<reference evidence="6 7" key="1">
    <citation type="journal article" date="2023" name="Nucleic Acids Res.">
        <title>The hologenome of Daphnia magna reveals possible DNA methylation and microbiome-mediated evolution of the host genome.</title>
        <authorList>
            <person name="Chaturvedi A."/>
            <person name="Li X."/>
            <person name="Dhandapani V."/>
            <person name="Marshall H."/>
            <person name="Kissane S."/>
            <person name="Cuenca-Cambronero M."/>
            <person name="Asole G."/>
            <person name="Calvet F."/>
            <person name="Ruiz-Romero M."/>
            <person name="Marangio P."/>
            <person name="Guigo R."/>
            <person name="Rago D."/>
            <person name="Mirbahai L."/>
            <person name="Eastwood N."/>
            <person name="Colbourne J.K."/>
            <person name="Zhou J."/>
            <person name="Mallon E."/>
            <person name="Orsini L."/>
        </authorList>
    </citation>
    <scope>NUCLEOTIDE SEQUENCE [LARGE SCALE GENOMIC DNA]</scope>
    <source>
        <strain evidence="6">LRV0_1</strain>
    </source>
</reference>
<dbReference type="SUPFAM" id="SSF47113">
    <property type="entry name" value="Histone-fold"/>
    <property type="match status" value="1"/>
</dbReference>
<gene>
    <name evidence="6" type="ORF">OUZ56_022092</name>
</gene>
<keyword evidence="3" id="KW-0227">DNA damage</keyword>
<evidence type="ECO:0000256" key="5">
    <source>
        <dbReference type="ARBA" id="ARBA00023204"/>
    </source>
</evidence>
<organism evidence="6 7">
    <name type="scientific">Daphnia magna</name>
    <dbReference type="NCBI Taxonomy" id="35525"/>
    <lineage>
        <taxon>Eukaryota</taxon>
        <taxon>Metazoa</taxon>
        <taxon>Ecdysozoa</taxon>
        <taxon>Arthropoda</taxon>
        <taxon>Crustacea</taxon>
        <taxon>Branchiopoda</taxon>
        <taxon>Diplostraca</taxon>
        <taxon>Cladocera</taxon>
        <taxon>Anomopoda</taxon>
        <taxon>Daphniidae</taxon>
        <taxon>Daphnia</taxon>
    </lineage>
</organism>
<proteinExistence type="inferred from homology"/>
<evidence type="ECO:0000256" key="1">
    <source>
        <dbReference type="ARBA" id="ARBA00006612"/>
    </source>
</evidence>
<name>A0ABR0AVC2_9CRUS</name>
<evidence type="ECO:0000313" key="6">
    <source>
        <dbReference type="EMBL" id="KAK4029082.1"/>
    </source>
</evidence>
<dbReference type="EMBL" id="JAOYFB010000039">
    <property type="protein sequence ID" value="KAK4029082.1"/>
    <property type="molecule type" value="Genomic_DNA"/>
</dbReference>